<organism evidence="2 3">
    <name type="scientific">Fusarium denticulatum</name>
    <dbReference type="NCBI Taxonomy" id="48507"/>
    <lineage>
        <taxon>Eukaryota</taxon>
        <taxon>Fungi</taxon>
        <taxon>Dikarya</taxon>
        <taxon>Ascomycota</taxon>
        <taxon>Pezizomycotina</taxon>
        <taxon>Sordariomycetes</taxon>
        <taxon>Hypocreomycetidae</taxon>
        <taxon>Hypocreales</taxon>
        <taxon>Nectriaceae</taxon>
        <taxon>Fusarium</taxon>
        <taxon>Fusarium fujikuroi species complex</taxon>
    </lineage>
</organism>
<dbReference type="AlphaFoldDB" id="A0A8H5TYF7"/>
<dbReference type="Proteomes" id="UP000562682">
    <property type="component" value="Unassembled WGS sequence"/>
</dbReference>
<proteinExistence type="predicted"/>
<name>A0A8H5TYF7_9HYPO</name>
<gene>
    <name evidence="2" type="ORF">FDENT_9150</name>
</gene>
<reference evidence="2 3" key="1">
    <citation type="submission" date="2020-05" db="EMBL/GenBank/DDBJ databases">
        <title>Identification and distribution of gene clusters putatively required for synthesis of sphingolipid metabolism inhibitors in phylogenetically diverse species of the filamentous fungus Fusarium.</title>
        <authorList>
            <person name="Kim H.-S."/>
            <person name="Busman M."/>
            <person name="Brown D.W."/>
            <person name="Divon H."/>
            <person name="Uhlig S."/>
            <person name="Proctor R.H."/>
        </authorList>
    </citation>
    <scope>NUCLEOTIDE SEQUENCE [LARGE SCALE GENOMIC DNA]</scope>
    <source>
        <strain evidence="2 3">NRRL 25311</strain>
    </source>
</reference>
<evidence type="ECO:0000313" key="2">
    <source>
        <dbReference type="EMBL" id="KAF5677805.1"/>
    </source>
</evidence>
<sequence>MSSPVPQRRQPDTFASFPKLPIELRLMIWELALDQPRHGVHVHPLGDNHSSNGPDPKPISRSTLNFILEREYALCMRHKGQATSEYEKNGKDRGMWRACRESRDIIKKNTKRPFESCFDNPLTARLTNILNADIIHLVRVSYPLNEILAMGIEPSQALMEKVDRAIRSENVFLIDIKRPLHRMSARLAVWRFADWFAPLGRVFLVDYGLKRSRPIEPGATVSDVIFEGNGRRFVKVRMDGAGWQKDVPGQGNQRVRHLIPDGYRTRFHVAACEDV</sequence>
<feature type="domain" description="2EXR" evidence="1">
    <location>
        <begin position="14"/>
        <end position="118"/>
    </location>
</feature>
<keyword evidence="3" id="KW-1185">Reference proteome</keyword>
<dbReference type="InterPro" id="IPR045518">
    <property type="entry name" value="2EXR"/>
</dbReference>
<dbReference type="Pfam" id="PF20150">
    <property type="entry name" value="2EXR"/>
    <property type="match status" value="1"/>
</dbReference>
<protein>
    <recommendedName>
        <fullName evidence="1">2EXR domain-containing protein</fullName>
    </recommendedName>
</protein>
<comment type="caution">
    <text evidence="2">The sequence shown here is derived from an EMBL/GenBank/DDBJ whole genome shotgun (WGS) entry which is preliminary data.</text>
</comment>
<accession>A0A8H5TYF7</accession>
<dbReference type="EMBL" id="JAAOAK010000276">
    <property type="protein sequence ID" value="KAF5677805.1"/>
    <property type="molecule type" value="Genomic_DNA"/>
</dbReference>
<evidence type="ECO:0000313" key="3">
    <source>
        <dbReference type="Proteomes" id="UP000562682"/>
    </source>
</evidence>
<evidence type="ECO:0000259" key="1">
    <source>
        <dbReference type="Pfam" id="PF20150"/>
    </source>
</evidence>